<protein>
    <recommendedName>
        <fullName evidence="2">DUF4124 domain-containing protein</fullName>
    </recommendedName>
</protein>
<organism evidence="1">
    <name type="scientific">hydrothermal vent metagenome</name>
    <dbReference type="NCBI Taxonomy" id="652676"/>
    <lineage>
        <taxon>unclassified sequences</taxon>
        <taxon>metagenomes</taxon>
        <taxon>ecological metagenomes</taxon>
    </lineage>
</organism>
<reference evidence="1" key="1">
    <citation type="submission" date="2018-06" db="EMBL/GenBank/DDBJ databases">
        <authorList>
            <person name="Zhirakovskaya E."/>
        </authorList>
    </citation>
    <scope>NUCLEOTIDE SEQUENCE</scope>
</reference>
<dbReference type="EMBL" id="UOFT01000027">
    <property type="protein sequence ID" value="VAW92562.1"/>
    <property type="molecule type" value="Genomic_DNA"/>
</dbReference>
<name>A0A3B0ZYP6_9ZZZZ</name>
<proteinExistence type="predicted"/>
<evidence type="ECO:0008006" key="2">
    <source>
        <dbReference type="Google" id="ProtNLM"/>
    </source>
</evidence>
<accession>A0A3B0ZYP6</accession>
<evidence type="ECO:0000313" key="1">
    <source>
        <dbReference type="EMBL" id="VAW92562.1"/>
    </source>
</evidence>
<sequence>MLKNIYTLIPVLFFAGSTIVQASEKPVYKKYNSDGVVEFSDQPSKKSKPIHVPHMNTYKQKPFPKKAREAKDVKKQKSVTSYSQLSITSPSNDAFVRENSGRVTVNLKVNPGLNPADSIKVVLDGNAQSAITGKSTSLSFINLAPGPHKLQAFIINSEGAVLIQSTTVAFFLKRFSIRPPASP</sequence>
<dbReference type="AlphaFoldDB" id="A0A3B0ZYP6"/>
<gene>
    <name evidence="1" type="ORF">MNBD_GAMMA23-2405</name>
</gene>